<dbReference type="STRING" id="147645.A6J80_16985"/>
<evidence type="ECO:0000313" key="10">
    <source>
        <dbReference type="Proteomes" id="UP000191257"/>
    </source>
</evidence>
<evidence type="ECO:0000313" key="9">
    <source>
        <dbReference type="EMBL" id="ARC37820.1"/>
    </source>
</evidence>
<keyword evidence="7" id="KW-0456">Lyase</keyword>
<gene>
    <name evidence="9" type="ORF">A6J80_16985</name>
</gene>
<keyword evidence="5" id="KW-0190">Covalent protein-DNA linkage</keyword>
<evidence type="ECO:0000256" key="8">
    <source>
        <dbReference type="RuleBase" id="RU364100"/>
    </source>
</evidence>
<evidence type="ECO:0000256" key="2">
    <source>
        <dbReference type="ARBA" id="ARBA00022670"/>
    </source>
</evidence>
<dbReference type="Pfam" id="PF02586">
    <property type="entry name" value="SRAP"/>
    <property type="match status" value="1"/>
</dbReference>
<keyword evidence="2 8" id="KW-0645">Protease</keyword>
<dbReference type="InterPro" id="IPR003738">
    <property type="entry name" value="SRAP"/>
</dbReference>
<keyword evidence="6" id="KW-0238">DNA-binding</keyword>
<dbReference type="Gene3D" id="3.90.1680.20">
    <property type="match status" value="2"/>
</dbReference>
<dbReference type="Proteomes" id="UP000191257">
    <property type="component" value="Chromosome"/>
</dbReference>
<reference evidence="9" key="1">
    <citation type="submission" date="2017-12" db="EMBL/GenBank/DDBJ databases">
        <title>FDA dAtabase for Regulatory Grade micrObial Sequences (FDA-ARGOS): Supporting development and validation of Infectious Disease Dx tests.</title>
        <authorList>
            <person name="Campos J."/>
            <person name="Goldberg B."/>
            <person name="Tallon L."/>
            <person name="Sadzewicz L."/>
            <person name="Sengamalay N."/>
            <person name="Ott S."/>
            <person name="Godinez A."/>
            <person name="Nagaraj S."/>
            <person name="Vyas G."/>
            <person name="Aluvathingal J."/>
            <person name="Nadendla S."/>
            <person name="Geyer C."/>
            <person name="Nandy P."/>
            <person name="Hobson J."/>
            <person name="Sichtig H."/>
        </authorList>
    </citation>
    <scope>NUCLEOTIDE SEQUENCE</scope>
    <source>
        <strain evidence="9">FDAARGOS_252</strain>
    </source>
</reference>
<evidence type="ECO:0000256" key="5">
    <source>
        <dbReference type="ARBA" id="ARBA00023124"/>
    </source>
</evidence>
<dbReference type="eggNOG" id="COG2135">
    <property type="taxonomic scope" value="Bacteria"/>
</dbReference>
<comment type="similarity">
    <text evidence="1 8">Belongs to the SOS response-associated peptidase family.</text>
</comment>
<dbReference type="GO" id="GO:0003697">
    <property type="term" value="F:single-stranded DNA binding"/>
    <property type="evidence" value="ECO:0007669"/>
    <property type="project" value="InterPro"/>
</dbReference>
<dbReference type="SUPFAM" id="SSF143081">
    <property type="entry name" value="BB1717-like"/>
    <property type="match status" value="1"/>
</dbReference>
<dbReference type="AlphaFoldDB" id="A0A1V0GVK9"/>
<sequence>MCNLYAQIASQDRLRHVLDAVVEDDDEVIEDLTGNLPAQPGIFPDYPAPIVRRTPSGAQLMRARWGMPSPAFALKGKRTDPGVTNIRNVASPHWRRWLGVEHRCLVPFTSFSEIDGRPGAPRNHPVWFALAEDRPLAFFAGIWTRWTSVRKLKEGEVAADLFGFLTCPPNAEVAPVHPKAMPVILTEPAEWRLWLTAPAPEALALQRPLPDGLLRIVAEGAREDAG</sequence>
<dbReference type="GO" id="GO:0006508">
    <property type="term" value="P:proteolysis"/>
    <property type="evidence" value="ECO:0007669"/>
    <property type="project" value="UniProtKB-KW"/>
</dbReference>
<keyword evidence="4 8" id="KW-0378">Hydrolase</keyword>
<dbReference type="EMBL" id="CP020442">
    <property type="protein sequence ID" value="ARC37820.1"/>
    <property type="molecule type" value="Genomic_DNA"/>
</dbReference>
<organism evidence="9 10">
    <name type="scientific">Paracoccus yeei</name>
    <dbReference type="NCBI Taxonomy" id="147645"/>
    <lineage>
        <taxon>Bacteria</taxon>
        <taxon>Pseudomonadati</taxon>
        <taxon>Pseudomonadota</taxon>
        <taxon>Alphaproteobacteria</taxon>
        <taxon>Rhodobacterales</taxon>
        <taxon>Paracoccaceae</taxon>
        <taxon>Paracoccus</taxon>
    </lineage>
</organism>
<evidence type="ECO:0000256" key="1">
    <source>
        <dbReference type="ARBA" id="ARBA00008136"/>
    </source>
</evidence>
<keyword evidence="3" id="KW-0227">DNA damage</keyword>
<evidence type="ECO:0000256" key="6">
    <source>
        <dbReference type="ARBA" id="ARBA00023125"/>
    </source>
</evidence>
<name>A0A1V0GVK9_9RHOB</name>
<evidence type="ECO:0000256" key="3">
    <source>
        <dbReference type="ARBA" id="ARBA00022763"/>
    </source>
</evidence>
<keyword evidence="10" id="KW-1185">Reference proteome</keyword>
<dbReference type="InterPro" id="IPR036590">
    <property type="entry name" value="SRAP-like"/>
</dbReference>
<dbReference type="KEGG" id="pye:A6J80_16985"/>
<dbReference type="GO" id="GO:0008233">
    <property type="term" value="F:peptidase activity"/>
    <property type="evidence" value="ECO:0007669"/>
    <property type="project" value="UniProtKB-KW"/>
</dbReference>
<proteinExistence type="inferred from homology"/>
<dbReference type="EC" id="3.4.-.-" evidence="8"/>
<dbReference type="GO" id="GO:0106300">
    <property type="term" value="P:protein-DNA covalent cross-linking repair"/>
    <property type="evidence" value="ECO:0007669"/>
    <property type="project" value="InterPro"/>
</dbReference>
<dbReference type="RefSeq" id="WP_080622285.1">
    <property type="nucleotide sequence ID" value="NZ_CAWMZI010000001.1"/>
</dbReference>
<dbReference type="PANTHER" id="PTHR13604:SF0">
    <property type="entry name" value="ABASIC SITE PROCESSING PROTEIN HMCES"/>
    <property type="match status" value="1"/>
</dbReference>
<protein>
    <recommendedName>
        <fullName evidence="8">Abasic site processing protein</fullName>
        <ecNumber evidence="8">3.4.-.-</ecNumber>
    </recommendedName>
</protein>
<dbReference type="PANTHER" id="PTHR13604">
    <property type="entry name" value="DC12-RELATED"/>
    <property type="match status" value="1"/>
</dbReference>
<accession>A0A1V0GVK9</accession>
<evidence type="ECO:0000256" key="4">
    <source>
        <dbReference type="ARBA" id="ARBA00022801"/>
    </source>
</evidence>
<dbReference type="GO" id="GO:0016829">
    <property type="term" value="F:lyase activity"/>
    <property type="evidence" value="ECO:0007669"/>
    <property type="project" value="UniProtKB-KW"/>
</dbReference>
<evidence type="ECO:0000256" key="7">
    <source>
        <dbReference type="ARBA" id="ARBA00023239"/>
    </source>
</evidence>